<feature type="transmembrane region" description="Helical" evidence="1">
    <location>
        <begin position="132"/>
        <end position="148"/>
    </location>
</feature>
<name>A0AA87RIS0_9MICO</name>
<feature type="transmembrane region" description="Helical" evidence="1">
    <location>
        <begin position="155"/>
        <end position="179"/>
    </location>
</feature>
<keyword evidence="1" id="KW-1133">Transmembrane helix</keyword>
<dbReference type="RefSeq" id="WP_146794109.1">
    <property type="nucleotide sequence ID" value="NZ_BJUU01000007.1"/>
</dbReference>
<protein>
    <submittedName>
        <fullName evidence="2">Uncharacterized protein</fullName>
    </submittedName>
</protein>
<feature type="transmembrane region" description="Helical" evidence="1">
    <location>
        <begin position="87"/>
        <end position="112"/>
    </location>
</feature>
<keyword evidence="3" id="KW-1185">Reference proteome</keyword>
<comment type="caution">
    <text evidence="2">The sequence shown here is derived from an EMBL/GenBank/DDBJ whole genome shotgun (WGS) entry which is preliminary data.</text>
</comment>
<evidence type="ECO:0000313" key="3">
    <source>
        <dbReference type="Proteomes" id="UP000321749"/>
    </source>
</evidence>
<sequence>MPAPLGSADPIADLVGRLSRALITTGRRRRELVREIEGDLRDDAAARVAAGLPPREAAVAVVAEFGDARALAAELSAELLASRGMRFASLAAAAAVALLAAWFAGMTALVGLGFRVPADDGWMLQLSRALDVAGPFVVAVAIAGWLAIRRWGSLTAVATVAVLQLGYAGALVAGAIAMATAAPVPAAGAGVLAALVVVTLLLGSGLVAASAGVLLRWGAVRRVPRRARA</sequence>
<keyword evidence="1" id="KW-0472">Membrane</keyword>
<dbReference type="InterPro" id="IPR047928">
    <property type="entry name" value="Perm_prefix_1"/>
</dbReference>
<evidence type="ECO:0000313" key="2">
    <source>
        <dbReference type="EMBL" id="GEK80118.1"/>
    </source>
</evidence>
<dbReference type="NCBIfam" id="NF038403">
    <property type="entry name" value="perm_prefix_1"/>
    <property type="match status" value="1"/>
</dbReference>
<evidence type="ECO:0000256" key="1">
    <source>
        <dbReference type="SAM" id="Phobius"/>
    </source>
</evidence>
<keyword evidence="1" id="KW-0812">Transmembrane</keyword>
<reference evidence="2 3" key="1">
    <citation type="submission" date="2019-07" db="EMBL/GenBank/DDBJ databases">
        <title>Whole genome shotgun sequence of Agrococcus baldri NBRC 103055.</title>
        <authorList>
            <person name="Hosoyama A."/>
            <person name="Uohara A."/>
            <person name="Ohji S."/>
            <person name="Ichikawa N."/>
        </authorList>
    </citation>
    <scope>NUCLEOTIDE SEQUENCE [LARGE SCALE GENOMIC DNA]</scope>
    <source>
        <strain evidence="2 3">NBRC 103055</strain>
    </source>
</reference>
<dbReference type="Proteomes" id="UP000321749">
    <property type="component" value="Unassembled WGS sequence"/>
</dbReference>
<gene>
    <name evidence="2" type="ORF">ABA31_14690</name>
</gene>
<organism evidence="2 3">
    <name type="scientific">Agrococcus baldri</name>
    <dbReference type="NCBI Taxonomy" id="153730"/>
    <lineage>
        <taxon>Bacteria</taxon>
        <taxon>Bacillati</taxon>
        <taxon>Actinomycetota</taxon>
        <taxon>Actinomycetes</taxon>
        <taxon>Micrococcales</taxon>
        <taxon>Microbacteriaceae</taxon>
        <taxon>Agrococcus</taxon>
    </lineage>
</organism>
<dbReference type="AlphaFoldDB" id="A0AA87RIS0"/>
<feature type="transmembrane region" description="Helical" evidence="1">
    <location>
        <begin position="191"/>
        <end position="215"/>
    </location>
</feature>
<dbReference type="EMBL" id="BJUU01000007">
    <property type="protein sequence ID" value="GEK80118.1"/>
    <property type="molecule type" value="Genomic_DNA"/>
</dbReference>
<accession>A0AA87RIS0</accession>
<proteinExistence type="predicted"/>